<evidence type="ECO:0000256" key="1">
    <source>
        <dbReference type="SAM" id="SignalP"/>
    </source>
</evidence>
<name>A0A845GEI7_9BURK</name>
<dbReference type="AlphaFoldDB" id="A0A845GEI7"/>
<dbReference type="InterPro" id="IPR051470">
    <property type="entry name" value="Thiol:disulfide_interchange"/>
</dbReference>
<dbReference type="RefSeq" id="WP_161081972.1">
    <property type="nucleotide sequence ID" value="NZ_WWCX01000001.1"/>
</dbReference>
<accession>A0A845GEI7</accession>
<gene>
    <name evidence="2" type="ORF">GTP90_02430</name>
</gene>
<protein>
    <submittedName>
        <fullName evidence="2">Thioredoxin fold domain-containing protein</fullName>
    </submittedName>
</protein>
<feature type="signal peptide" evidence="1">
    <location>
        <begin position="1"/>
        <end position="24"/>
    </location>
</feature>
<dbReference type="Gene3D" id="3.40.30.10">
    <property type="entry name" value="Glutaredoxin"/>
    <property type="match status" value="1"/>
</dbReference>
<dbReference type="PANTHER" id="PTHR35272">
    <property type="entry name" value="THIOL:DISULFIDE INTERCHANGE PROTEIN DSBC-RELATED"/>
    <property type="match status" value="1"/>
</dbReference>
<dbReference type="EMBL" id="WWCX01000001">
    <property type="protein sequence ID" value="MYM92714.1"/>
    <property type="molecule type" value="Genomic_DNA"/>
</dbReference>
<feature type="chain" id="PRO_5032537229" evidence="1">
    <location>
        <begin position="25"/>
        <end position="273"/>
    </location>
</feature>
<dbReference type="InterPro" id="IPR036249">
    <property type="entry name" value="Thioredoxin-like_sf"/>
</dbReference>
<keyword evidence="1" id="KW-0732">Signal</keyword>
<dbReference type="Proteomes" id="UP000447355">
    <property type="component" value="Unassembled WGS sequence"/>
</dbReference>
<comment type="caution">
    <text evidence="2">The sequence shown here is derived from an EMBL/GenBank/DDBJ whole genome shotgun (WGS) entry which is preliminary data.</text>
</comment>
<organism evidence="2 3">
    <name type="scientific">Duganella vulcania</name>
    <dbReference type="NCBI Taxonomy" id="2692166"/>
    <lineage>
        <taxon>Bacteria</taxon>
        <taxon>Pseudomonadati</taxon>
        <taxon>Pseudomonadota</taxon>
        <taxon>Betaproteobacteria</taxon>
        <taxon>Burkholderiales</taxon>
        <taxon>Oxalobacteraceae</taxon>
        <taxon>Telluria group</taxon>
        <taxon>Duganella</taxon>
    </lineage>
</organism>
<evidence type="ECO:0000313" key="3">
    <source>
        <dbReference type="Proteomes" id="UP000447355"/>
    </source>
</evidence>
<evidence type="ECO:0000313" key="2">
    <source>
        <dbReference type="EMBL" id="MYM92714.1"/>
    </source>
</evidence>
<dbReference type="PANTHER" id="PTHR35272:SF3">
    <property type="entry name" value="THIOL:DISULFIDE INTERCHANGE PROTEIN DSBC"/>
    <property type="match status" value="1"/>
</dbReference>
<reference evidence="2" key="1">
    <citation type="submission" date="2019-12" db="EMBL/GenBank/DDBJ databases">
        <title>Novel species isolated from a subtropical stream in China.</title>
        <authorList>
            <person name="Lu H."/>
        </authorList>
    </citation>
    <scope>NUCLEOTIDE SEQUENCE [LARGE SCALE GENOMIC DNA]</scope>
    <source>
        <strain evidence="2">FT81W</strain>
    </source>
</reference>
<proteinExistence type="predicted"/>
<dbReference type="PROSITE" id="PS51257">
    <property type="entry name" value="PROKAR_LIPOPROTEIN"/>
    <property type="match status" value="1"/>
</dbReference>
<sequence>MFIVSRGSAIAFVLALLACTSSFGAPAGASSPIPVAPVAVGVDSGAVAKSGRVGNVDGEDSKIIDEVKRRLRKIDGMKRIPGTGMALVEAGDMAVLVSDNGRFVVGKFHMVDLWNSKVITKVADLDGVEKVDLKKINTAPEDLGAFTYGTGPEEVVMFVDPTCARCHNLMSQIPALSTQYTFKIVLLPVLGGSSGELSKKLLCATDKQLAIRALIQNDVEVRLHSTNCDTAPLAKALMISRLIGVEGVPYTLTPKHNVLRGEVKDLAAALKDN</sequence>
<dbReference type="SUPFAM" id="SSF52833">
    <property type="entry name" value="Thioredoxin-like"/>
    <property type="match status" value="1"/>
</dbReference>